<keyword evidence="1" id="KW-0472">Membrane</keyword>
<dbReference type="InterPro" id="IPR025196">
    <property type="entry name" value="DUF4126"/>
</dbReference>
<protein>
    <recommendedName>
        <fullName evidence="2">DUF4126 domain-containing protein</fullName>
    </recommendedName>
</protein>
<feature type="transmembrane region" description="Helical" evidence="1">
    <location>
        <begin position="116"/>
        <end position="137"/>
    </location>
</feature>
<accession>A0ABP8L921</accession>
<reference evidence="4" key="1">
    <citation type="journal article" date="2019" name="Int. J. Syst. Evol. Microbiol.">
        <title>The Global Catalogue of Microorganisms (GCM) 10K type strain sequencing project: providing services to taxonomists for standard genome sequencing and annotation.</title>
        <authorList>
            <consortium name="The Broad Institute Genomics Platform"/>
            <consortium name="The Broad Institute Genome Sequencing Center for Infectious Disease"/>
            <person name="Wu L."/>
            <person name="Ma J."/>
        </authorList>
    </citation>
    <scope>NUCLEOTIDE SEQUENCE [LARGE SCALE GENOMIC DNA]</scope>
    <source>
        <strain evidence="4">JCM 17926</strain>
    </source>
</reference>
<dbReference type="Pfam" id="PF13548">
    <property type="entry name" value="DUF4126"/>
    <property type="match status" value="1"/>
</dbReference>
<organism evidence="3 4">
    <name type="scientific">Pontibacter saemangeumensis</name>
    <dbReference type="NCBI Taxonomy" id="1084525"/>
    <lineage>
        <taxon>Bacteria</taxon>
        <taxon>Pseudomonadati</taxon>
        <taxon>Bacteroidota</taxon>
        <taxon>Cytophagia</taxon>
        <taxon>Cytophagales</taxon>
        <taxon>Hymenobacteraceae</taxon>
        <taxon>Pontibacter</taxon>
    </lineage>
</organism>
<keyword evidence="1" id="KW-1133">Transmembrane helix</keyword>
<name>A0ABP8L921_9BACT</name>
<evidence type="ECO:0000259" key="2">
    <source>
        <dbReference type="Pfam" id="PF13548"/>
    </source>
</evidence>
<comment type="caution">
    <text evidence="3">The sequence shown here is derived from an EMBL/GenBank/DDBJ whole genome shotgun (WGS) entry which is preliminary data.</text>
</comment>
<feature type="domain" description="DUF4126" evidence="2">
    <location>
        <begin position="49"/>
        <end position="190"/>
    </location>
</feature>
<proteinExistence type="predicted"/>
<keyword evidence="4" id="KW-1185">Reference proteome</keyword>
<evidence type="ECO:0000313" key="3">
    <source>
        <dbReference type="EMBL" id="GAA4424053.1"/>
    </source>
</evidence>
<feature type="transmembrane region" description="Helical" evidence="1">
    <location>
        <begin position="143"/>
        <end position="164"/>
    </location>
</feature>
<gene>
    <name evidence="3" type="ORF">GCM10023188_03430</name>
</gene>
<evidence type="ECO:0000256" key="1">
    <source>
        <dbReference type="SAM" id="Phobius"/>
    </source>
</evidence>
<evidence type="ECO:0000313" key="4">
    <source>
        <dbReference type="Proteomes" id="UP001500552"/>
    </source>
</evidence>
<sequence>METLIHSRSRAATRLTSAITAFNFNSCLTLNCVNGQTKCKTMENTLYKALAFGALAGLRSQAAPMLLSHFLSKNHSSPLQRTPLRFLGNAKVAMALKGLAASEMAGDKLPQAPDRIAVPSLFVRGASGALVGAAVYMMSNEKAFKGAAIGAAAAVAATYGSFYLRQYLSGHTRLADPVLGAIEDALVIGSGMKAARM</sequence>
<dbReference type="EMBL" id="BAABHC010000002">
    <property type="protein sequence ID" value="GAA4424053.1"/>
    <property type="molecule type" value="Genomic_DNA"/>
</dbReference>
<dbReference type="Proteomes" id="UP001500552">
    <property type="component" value="Unassembled WGS sequence"/>
</dbReference>
<keyword evidence="1" id="KW-0812">Transmembrane</keyword>